<name>U2T1T6_9ACTN</name>
<sequence>MSRRTGKVTIEDIAIAAGVSKTTVSRYINGKYNLMREDTRRRIETAIRLSDYQPSAIARSLKTQRSLFVGVVVADITSPFSSMLISGIGNYLDAHGYIPVFVNSSDSPEKEANYIRTLLTHQVDGLIVNTTSHDNPYLIQLANSGLPVVLLDRRIDNFNFDLVTGNYHAPMEELVHHLHDQGFDRAVLFTEDYTNNSVRKDRLDGFCSADRACFGRANPMDDVITLRIGDARHVRDEVRRVVEETPEGQVTGLVSSNSVTLVNLVYATSTLGLSIPKQVGICGPDDWDWSRSMAWDWSEIIGMGITTYKVHPYRMGVEASELLMKRIGDPGGARRTIEVPCELTVRRSTLLDGGRT</sequence>
<dbReference type="InterPro" id="IPR001387">
    <property type="entry name" value="Cro/C1-type_HTH"/>
</dbReference>
<keyword evidence="2" id="KW-0238">DNA-binding</keyword>
<evidence type="ECO:0000259" key="4">
    <source>
        <dbReference type="PROSITE" id="PS50932"/>
    </source>
</evidence>
<dbReference type="PANTHER" id="PTHR30146:SF145">
    <property type="entry name" value="RIBOSE OPERON REPRESSOR"/>
    <property type="match status" value="1"/>
</dbReference>
<dbReference type="STRING" id="1125712.HMPREF1316_0995"/>
<proteinExistence type="predicted"/>
<dbReference type="InterPro" id="IPR028082">
    <property type="entry name" value="Peripla_BP_I"/>
</dbReference>
<accession>U2T1T6</accession>
<protein>
    <submittedName>
        <fullName evidence="6">Periplasmic binding protein and sugar binding domain of the LacI family protein</fullName>
    </submittedName>
</protein>
<feature type="domain" description="HTH lacI-type" evidence="4">
    <location>
        <begin position="8"/>
        <end position="63"/>
    </location>
</feature>
<dbReference type="Gene3D" id="3.40.50.2300">
    <property type="match status" value="2"/>
</dbReference>
<dbReference type="Gene3D" id="1.10.260.40">
    <property type="entry name" value="lambda repressor-like DNA-binding domains"/>
    <property type="match status" value="1"/>
</dbReference>
<dbReference type="RefSeq" id="WP_021726768.1">
    <property type="nucleotide sequence ID" value="NZ_AWEZ01000061.1"/>
</dbReference>
<reference evidence="6 7" key="1">
    <citation type="submission" date="2013-08" db="EMBL/GenBank/DDBJ databases">
        <authorList>
            <person name="Durkin A.S."/>
            <person name="Haft D.R."/>
            <person name="McCorrison J."/>
            <person name="Torralba M."/>
            <person name="Gillis M."/>
            <person name="Haft D.H."/>
            <person name="Methe B."/>
            <person name="Sutton G."/>
            <person name="Nelson K.E."/>
        </authorList>
    </citation>
    <scope>NUCLEOTIDE SEQUENCE [LARGE SCALE GENOMIC DNA]</scope>
    <source>
        <strain evidence="6 7">F0195</strain>
    </source>
</reference>
<dbReference type="GO" id="GO:0000976">
    <property type="term" value="F:transcription cis-regulatory region binding"/>
    <property type="evidence" value="ECO:0007669"/>
    <property type="project" value="TreeGrafter"/>
</dbReference>
<evidence type="ECO:0000313" key="6">
    <source>
        <dbReference type="EMBL" id="ERL07029.1"/>
    </source>
</evidence>
<evidence type="ECO:0000313" key="7">
    <source>
        <dbReference type="Proteomes" id="UP000016638"/>
    </source>
</evidence>
<dbReference type="eggNOG" id="COG1609">
    <property type="taxonomic scope" value="Bacteria"/>
</dbReference>
<keyword evidence="7" id="KW-1185">Reference proteome</keyword>
<keyword evidence="1" id="KW-0805">Transcription regulation</keyword>
<organism evidence="6 7">
    <name type="scientific">Olsenella profusa F0195</name>
    <dbReference type="NCBI Taxonomy" id="1125712"/>
    <lineage>
        <taxon>Bacteria</taxon>
        <taxon>Bacillati</taxon>
        <taxon>Actinomycetota</taxon>
        <taxon>Coriobacteriia</taxon>
        <taxon>Coriobacteriales</taxon>
        <taxon>Atopobiaceae</taxon>
        <taxon>Olsenella</taxon>
    </lineage>
</organism>
<dbReference type="Pfam" id="PF00356">
    <property type="entry name" value="LacI"/>
    <property type="match status" value="1"/>
</dbReference>
<dbReference type="PROSITE" id="PS00356">
    <property type="entry name" value="HTH_LACI_1"/>
    <property type="match status" value="1"/>
</dbReference>
<evidence type="ECO:0000256" key="1">
    <source>
        <dbReference type="ARBA" id="ARBA00023015"/>
    </source>
</evidence>
<dbReference type="Pfam" id="PF00532">
    <property type="entry name" value="Peripla_BP_1"/>
    <property type="match status" value="1"/>
</dbReference>
<dbReference type="InterPro" id="IPR010982">
    <property type="entry name" value="Lambda_DNA-bd_dom_sf"/>
</dbReference>
<dbReference type="CDD" id="cd06283">
    <property type="entry name" value="PBP1_RegR_EndR_KdgR-like"/>
    <property type="match status" value="1"/>
</dbReference>
<dbReference type="AlphaFoldDB" id="U2T1T6"/>
<dbReference type="PATRIC" id="fig|1125712.3.peg.1836"/>
<dbReference type="GO" id="GO:0003700">
    <property type="term" value="F:DNA-binding transcription factor activity"/>
    <property type="evidence" value="ECO:0007669"/>
    <property type="project" value="TreeGrafter"/>
</dbReference>
<dbReference type="PROSITE" id="PS50943">
    <property type="entry name" value="HTH_CROC1"/>
    <property type="match status" value="1"/>
</dbReference>
<gene>
    <name evidence="6" type="ORF">HMPREF1316_0995</name>
</gene>
<dbReference type="SUPFAM" id="SSF53822">
    <property type="entry name" value="Periplasmic binding protein-like I"/>
    <property type="match status" value="1"/>
</dbReference>
<keyword evidence="3" id="KW-0804">Transcription</keyword>
<evidence type="ECO:0000259" key="5">
    <source>
        <dbReference type="PROSITE" id="PS50943"/>
    </source>
</evidence>
<dbReference type="Proteomes" id="UP000016638">
    <property type="component" value="Unassembled WGS sequence"/>
</dbReference>
<dbReference type="CDD" id="cd01392">
    <property type="entry name" value="HTH_LacI"/>
    <property type="match status" value="1"/>
</dbReference>
<dbReference type="SMART" id="SM00354">
    <property type="entry name" value="HTH_LACI"/>
    <property type="match status" value="1"/>
</dbReference>
<dbReference type="PRINTS" id="PR00036">
    <property type="entry name" value="HTHLACI"/>
</dbReference>
<dbReference type="EMBL" id="AWEZ01000061">
    <property type="protein sequence ID" value="ERL07029.1"/>
    <property type="molecule type" value="Genomic_DNA"/>
</dbReference>
<dbReference type="InterPro" id="IPR000843">
    <property type="entry name" value="HTH_LacI"/>
</dbReference>
<dbReference type="PROSITE" id="PS50932">
    <property type="entry name" value="HTH_LACI_2"/>
    <property type="match status" value="1"/>
</dbReference>
<dbReference type="InterPro" id="IPR001761">
    <property type="entry name" value="Peripla_BP/Lac1_sug-bd_dom"/>
</dbReference>
<evidence type="ECO:0000256" key="3">
    <source>
        <dbReference type="ARBA" id="ARBA00023163"/>
    </source>
</evidence>
<dbReference type="SUPFAM" id="SSF47413">
    <property type="entry name" value="lambda repressor-like DNA-binding domains"/>
    <property type="match status" value="1"/>
</dbReference>
<dbReference type="PANTHER" id="PTHR30146">
    <property type="entry name" value="LACI-RELATED TRANSCRIPTIONAL REPRESSOR"/>
    <property type="match status" value="1"/>
</dbReference>
<comment type="caution">
    <text evidence="6">The sequence shown here is derived from an EMBL/GenBank/DDBJ whole genome shotgun (WGS) entry which is preliminary data.</text>
</comment>
<feature type="domain" description="HTH cro/C1-type" evidence="5">
    <location>
        <begin position="7"/>
        <end position="33"/>
    </location>
</feature>
<evidence type="ECO:0000256" key="2">
    <source>
        <dbReference type="ARBA" id="ARBA00023125"/>
    </source>
</evidence>